<dbReference type="InterPro" id="IPR035979">
    <property type="entry name" value="RBD_domain_sf"/>
</dbReference>
<feature type="transmembrane region" description="Helical" evidence="1">
    <location>
        <begin position="20"/>
        <end position="43"/>
    </location>
</feature>
<dbReference type="PANTHER" id="PTHR47073">
    <property type="entry name" value="PROTEIN ANTI-SILENCING 1"/>
    <property type="match status" value="1"/>
</dbReference>
<keyword evidence="1" id="KW-1133">Transmembrane helix</keyword>
<keyword evidence="1" id="KW-0812">Transmembrane</keyword>
<proteinExistence type="evidence at transcript level"/>
<protein>
    <submittedName>
        <fullName evidence="2">Uncharacterized protein</fullName>
    </submittedName>
</protein>
<accession>B6SZF8</accession>
<name>B6SZF8_MAIZE</name>
<keyword evidence="1" id="KW-0472">Membrane</keyword>
<reference evidence="2" key="1">
    <citation type="journal article" date="2009" name="Plant Mol. Biol.">
        <title>Insights into corn genes derived from large-scale cDNA sequencing.</title>
        <authorList>
            <person name="Alexandrov N.N."/>
            <person name="Brover V.V."/>
            <person name="Freidin S."/>
            <person name="Troukhan M.E."/>
            <person name="Tatarinova T.V."/>
            <person name="Zhang H."/>
            <person name="Swaller T.J."/>
            <person name="Lu Y.P."/>
            <person name="Bouck J."/>
            <person name="Flavell R.B."/>
            <person name="Feldmann K.A."/>
        </authorList>
    </citation>
    <scope>NUCLEOTIDE SEQUENCE</scope>
</reference>
<dbReference type="AlphaFoldDB" id="B6SZF8"/>
<dbReference type="SUPFAM" id="SSF54928">
    <property type="entry name" value="RNA-binding domain, RBD"/>
    <property type="match status" value="1"/>
</dbReference>
<dbReference type="ExpressionAtlas" id="B6SZF8">
    <property type="expression patterns" value="baseline and differential"/>
</dbReference>
<organism evidence="2">
    <name type="scientific">Zea mays</name>
    <name type="common">Maize</name>
    <dbReference type="NCBI Taxonomy" id="4577"/>
    <lineage>
        <taxon>Eukaryota</taxon>
        <taxon>Viridiplantae</taxon>
        <taxon>Streptophyta</taxon>
        <taxon>Embryophyta</taxon>
        <taxon>Tracheophyta</taxon>
        <taxon>Spermatophyta</taxon>
        <taxon>Magnoliopsida</taxon>
        <taxon>Liliopsida</taxon>
        <taxon>Poales</taxon>
        <taxon>Poaceae</taxon>
        <taxon>PACMAD clade</taxon>
        <taxon>Panicoideae</taxon>
        <taxon>Andropogonodae</taxon>
        <taxon>Andropogoneae</taxon>
        <taxon>Tripsacinae</taxon>
        <taxon>Zea</taxon>
    </lineage>
</organism>
<dbReference type="GO" id="GO:0003676">
    <property type="term" value="F:nucleic acid binding"/>
    <property type="evidence" value="ECO:0007669"/>
    <property type="project" value="InterPro"/>
</dbReference>
<dbReference type="PANTHER" id="PTHR47073:SF2">
    <property type="entry name" value="PROTEIN ANTI-SILENCING 1"/>
    <property type="match status" value="1"/>
</dbReference>
<evidence type="ECO:0000313" key="2">
    <source>
        <dbReference type="EMBL" id="ACG30241.1"/>
    </source>
</evidence>
<sequence>MHKLLIFSIDSFVQLMEECYFFFFLQFYCKCFFLSVGKAYAIFRTKDAADAAISKINSGLVVGGRPLYCSKGLLEVPKPSANLVGHLSSYVKIGQKQRDEQKKAVATSHCSQPNTIEYDLALDWMLLREKQDQSFRVLHKKHREARKGFASLVGKGSKAE</sequence>
<dbReference type="EMBL" id="EU958123">
    <property type="protein sequence ID" value="ACG30241.1"/>
    <property type="molecule type" value="mRNA"/>
</dbReference>
<evidence type="ECO:0000256" key="1">
    <source>
        <dbReference type="SAM" id="Phobius"/>
    </source>
</evidence>